<accession>A0ABD0PJ82</accession>
<dbReference type="EMBL" id="JAMKFB020000015">
    <property type="protein sequence ID" value="KAL0174124.1"/>
    <property type="molecule type" value="Genomic_DNA"/>
</dbReference>
<protein>
    <submittedName>
        <fullName evidence="1">Uncharacterized protein</fullName>
    </submittedName>
</protein>
<organism evidence="1 2">
    <name type="scientific">Cirrhinus mrigala</name>
    <name type="common">Mrigala</name>
    <dbReference type="NCBI Taxonomy" id="683832"/>
    <lineage>
        <taxon>Eukaryota</taxon>
        <taxon>Metazoa</taxon>
        <taxon>Chordata</taxon>
        <taxon>Craniata</taxon>
        <taxon>Vertebrata</taxon>
        <taxon>Euteleostomi</taxon>
        <taxon>Actinopterygii</taxon>
        <taxon>Neopterygii</taxon>
        <taxon>Teleostei</taxon>
        <taxon>Ostariophysi</taxon>
        <taxon>Cypriniformes</taxon>
        <taxon>Cyprinidae</taxon>
        <taxon>Labeoninae</taxon>
        <taxon>Labeonini</taxon>
        <taxon>Cirrhinus</taxon>
    </lineage>
</organism>
<gene>
    <name evidence="1" type="ORF">M9458_030092</name>
</gene>
<dbReference type="Proteomes" id="UP001529510">
    <property type="component" value="Unassembled WGS sequence"/>
</dbReference>
<proteinExistence type="predicted"/>
<dbReference type="AlphaFoldDB" id="A0ABD0PJ82"/>
<comment type="caution">
    <text evidence="1">The sequence shown here is derived from an EMBL/GenBank/DDBJ whole genome shotgun (WGS) entry which is preliminary data.</text>
</comment>
<sequence length="56" mass="6073">MSEVQTQFVICSSCCCCRDVLGTVTITTPINLSQLGPLLPAETVEKLELDCLNSVR</sequence>
<evidence type="ECO:0000313" key="1">
    <source>
        <dbReference type="EMBL" id="KAL0174124.1"/>
    </source>
</evidence>
<reference evidence="1 2" key="1">
    <citation type="submission" date="2024-05" db="EMBL/GenBank/DDBJ databases">
        <title>Genome sequencing and assembly of Indian major carp, Cirrhinus mrigala (Hamilton, 1822).</title>
        <authorList>
            <person name="Mohindra V."/>
            <person name="Chowdhury L.M."/>
            <person name="Lal K."/>
            <person name="Jena J.K."/>
        </authorList>
    </citation>
    <scope>NUCLEOTIDE SEQUENCE [LARGE SCALE GENOMIC DNA]</scope>
    <source>
        <strain evidence="1">CM1030</strain>
        <tissue evidence="1">Blood</tissue>
    </source>
</reference>
<evidence type="ECO:0000313" key="2">
    <source>
        <dbReference type="Proteomes" id="UP001529510"/>
    </source>
</evidence>
<keyword evidence="2" id="KW-1185">Reference proteome</keyword>
<name>A0ABD0PJ82_CIRMR</name>
<feature type="non-terminal residue" evidence="1">
    <location>
        <position position="56"/>
    </location>
</feature>